<dbReference type="GO" id="GO:0003723">
    <property type="term" value="F:RNA binding"/>
    <property type="evidence" value="ECO:0007669"/>
    <property type="project" value="UniProtKB-UniRule"/>
</dbReference>
<dbReference type="GO" id="GO:0005654">
    <property type="term" value="C:nucleoplasm"/>
    <property type="evidence" value="ECO:0007669"/>
    <property type="project" value="TreeGrafter"/>
</dbReference>
<dbReference type="EMBL" id="AZHB01000016">
    <property type="protein sequence ID" value="OAA59435.1"/>
    <property type="molecule type" value="Genomic_DNA"/>
</dbReference>
<dbReference type="Gene3D" id="1.10.1520.10">
    <property type="entry name" value="Ribonuclease III domain"/>
    <property type="match status" value="1"/>
</dbReference>
<dbReference type="SMART" id="SM00535">
    <property type="entry name" value="RIBOc"/>
    <property type="match status" value="1"/>
</dbReference>
<evidence type="ECO:0000259" key="8">
    <source>
        <dbReference type="PROSITE" id="PS50142"/>
    </source>
</evidence>
<dbReference type="RefSeq" id="XP_018702951.1">
    <property type="nucleotide sequence ID" value="XM_018849974.1"/>
</dbReference>
<dbReference type="InterPro" id="IPR014720">
    <property type="entry name" value="dsRBD_dom"/>
</dbReference>
<organism evidence="9 10">
    <name type="scientific">Cordyceps fumosorosea (strain ARSEF 2679)</name>
    <name type="common">Isaria fumosorosea</name>
    <dbReference type="NCBI Taxonomy" id="1081104"/>
    <lineage>
        <taxon>Eukaryota</taxon>
        <taxon>Fungi</taxon>
        <taxon>Dikarya</taxon>
        <taxon>Ascomycota</taxon>
        <taxon>Pezizomycotina</taxon>
        <taxon>Sordariomycetes</taxon>
        <taxon>Hypocreomycetidae</taxon>
        <taxon>Hypocreales</taxon>
        <taxon>Cordycipitaceae</taxon>
        <taxon>Cordyceps</taxon>
    </lineage>
</organism>
<feature type="region of interest" description="Disordered" evidence="6">
    <location>
        <begin position="1"/>
        <end position="37"/>
    </location>
</feature>
<dbReference type="PROSITE" id="PS50142">
    <property type="entry name" value="RNASE_3_2"/>
    <property type="match status" value="1"/>
</dbReference>
<feature type="domain" description="RNase III" evidence="8">
    <location>
        <begin position="61"/>
        <end position="185"/>
    </location>
</feature>
<keyword evidence="1" id="KW-0540">Nuclease</keyword>
<dbReference type="SUPFAM" id="SSF69065">
    <property type="entry name" value="RNase III domain-like"/>
    <property type="match status" value="1"/>
</dbReference>
<comment type="caution">
    <text evidence="9">The sequence shown here is derived from an EMBL/GenBank/DDBJ whole genome shotgun (WGS) entry which is preliminary data.</text>
</comment>
<dbReference type="STRING" id="1081104.A0A167SAW5"/>
<accession>A0A167SAW5</accession>
<evidence type="ECO:0000259" key="7">
    <source>
        <dbReference type="PROSITE" id="PS50137"/>
    </source>
</evidence>
<dbReference type="PANTHER" id="PTHR11207">
    <property type="entry name" value="RIBONUCLEASE III"/>
    <property type="match status" value="1"/>
</dbReference>
<dbReference type="OrthoDB" id="2392202at2759"/>
<keyword evidence="2" id="KW-0255">Endonuclease</keyword>
<dbReference type="CDD" id="cd00593">
    <property type="entry name" value="RIBOc"/>
    <property type="match status" value="1"/>
</dbReference>
<evidence type="ECO:0000313" key="9">
    <source>
        <dbReference type="EMBL" id="OAA59435.1"/>
    </source>
</evidence>
<dbReference type="InterPro" id="IPR000999">
    <property type="entry name" value="RNase_III_dom"/>
</dbReference>
<proteinExistence type="predicted"/>
<dbReference type="Gene3D" id="3.30.160.20">
    <property type="match status" value="1"/>
</dbReference>
<gene>
    <name evidence="9" type="ORF">ISF_06370</name>
</gene>
<dbReference type="GO" id="GO:0006364">
    <property type="term" value="P:rRNA processing"/>
    <property type="evidence" value="ECO:0007669"/>
    <property type="project" value="TreeGrafter"/>
</dbReference>
<dbReference type="Proteomes" id="UP000076744">
    <property type="component" value="Unassembled WGS sequence"/>
</dbReference>
<feature type="domain" description="DRBM" evidence="7">
    <location>
        <begin position="229"/>
        <end position="306"/>
    </location>
</feature>
<evidence type="ECO:0000256" key="1">
    <source>
        <dbReference type="ARBA" id="ARBA00022722"/>
    </source>
</evidence>
<keyword evidence="4 5" id="KW-0694">RNA-binding</keyword>
<dbReference type="GO" id="GO:0004525">
    <property type="term" value="F:ribonuclease III activity"/>
    <property type="evidence" value="ECO:0007669"/>
    <property type="project" value="InterPro"/>
</dbReference>
<dbReference type="GO" id="GO:0006369">
    <property type="term" value="P:termination of RNA polymerase II transcription"/>
    <property type="evidence" value="ECO:0007669"/>
    <property type="project" value="TreeGrafter"/>
</dbReference>
<feature type="compositionally biased region" description="Polar residues" evidence="6">
    <location>
        <begin position="26"/>
        <end position="37"/>
    </location>
</feature>
<reference evidence="9 10" key="1">
    <citation type="journal article" date="2016" name="Genome Biol. Evol.">
        <title>Divergent and convergent evolution of fungal pathogenicity.</title>
        <authorList>
            <person name="Shang Y."/>
            <person name="Xiao G."/>
            <person name="Zheng P."/>
            <person name="Cen K."/>
            <person name="Zhan S."/>
            <person name="Wang C."/>
        </authorList>
    </citation>
    <scope>NUCLEOTIDE SEQUENCE [LARGE SCALE GENOMIC DNA]</scope>
    <source>
        <strain evidence="9 10">ARSEF 2679</strain>
    </source>
</reference>
<dbReference type="PANTHER" id="PTHR11207:SF0">
    <property type="entry name" value="RIBONUCLEASE 3"/>
    <property type="match status" value="1"/>
</dbReference>
<dbReference type="PROSITE" id="PS50137">
    <property type="entry name" value="DS_RBD"/>
    <property type="match status" value="1"/>
</dbReference>
<dbReference type="GeneID" id="30022662"/>
<dbReference type="PROSITE" id="PS00517">
    <property type="entry name" value="RNASE_3_1"/>
    <property type="match status" value="1"/>
</dbReference>
<dbReference type="GO" id="GO:0034475">
    <property type="term" value="P:U4 snRNA 3'-end processing"/>
    <property type="evidence" value="ECO:0007669"/>
    <property type="project" value="TreeGrafter"/>
</dbReference>
<keyword evidence="10" id="KW-1185">Reference proteome</keyword>
<evidence type="ECO:0000313" key="10">
    <source>
        <dbReference type="Proteomes" id="UP000076744"/>
    </source>
</evidence>
<name>A0A167SAW5_CORFA</name>
<evidence type="ECO:0000256" key="3">
    <source>
        <dbReference type="ARBA" id="ARBA00022801"/>
    </source>
</evidence>
<feature type="compositionally biased region" description="Polar residues" evidence="6">
    <location>
        <begin position="1"/>
        <end position="11"/>
    </location>
</feature>
<dbReference type="AlphaFoldDB" id="A0A167SAW5"/>
<dbReference type="InterPro" id="IPR036389">
    <property type="entry name" value="RNase_III_sf"/>
</dbReference>
<protein>
    <submittedName>
        <fullName evidence="9">Ribonuclease III</fullName>
    </submittedName>
</protein>
<dbReference type="SUPFAM" id="SSF54768">
    <property type="entry name" value="dsRNA-binding domain-like"/>
    <property type="match status" value="1"/>
</dbReference>
<evidence type="ECO:0000256" key="6">
    <source>
        <dbReference type="SAM" id="MobiDB-lite"/>
    </source>
</evidence>
<evidence type="ECO:0000256" key="4">
    <source>
        <dbReference type="ARBA" id="ARBA00022884"/>
    </source>
</evidence>
<evidence type="ECO:0000256" key="5">
    <source>
        <dbReference type="PROSITE-ProRule" id="PRU00266"/>
    </source>
</evidence>
<sequence>MAKRPPSSNGAEPSDTVTKRSKIDDTANSSPLSFNVPSSMECATPWRSAEISQLLPPLPKVKDKKLEELAFTHPGFVPGSSPDKQYEKLEWVGDAYLELFATLLIHNTFPKMPSGRCSQMRERLIRNTTLAAYFREYGLESKARLPRDIMDQKKPARGSSSDKDMLKIQGDMFESYVAALILSDPANGIATTMGWLKALWGRAIIDDVRKAEVAEADAVTTENAERQRNPKEELSCKIVVKGITLRYEKAETKKKTDRHLGQELFTVNVYLDGWGEKGKLLGWGSGLNVKEAGQKAAMRALENRKLIKVYEGKKKAFMEAKGGAV</sequence>
<dbReference type="Pfam" id="PF00636">
    <property type="entry name" value="Ribonuclease_3"/>
    <property type="match status" value="1"/>
</dbReference>
<keyword evidence="3" id="KW-0378">Hydrolase</keyword>
<evidence type="ECO:0000256" key="2">
    <source>
        <dbReference type="ARBA" id="ARBA00022759"/>
    </source>
</evidence>